<organism evidence="4 5">
    <name type="scientific">Ciona intestinalis</name>
    <name type="common">Transparent sea squirt</name>
    <name type="synonym">Ascidia intestinalis</name>
    <dbReference type="NCBI Taxonomy" id="7719"/>
    <lineage>
        <taxon>Eukaryota</taxon>
        <taxon>Metazoa</taxon>
        <taxon>Chordata</taxon>
        <taxon>Tunicata</taxon>
        <taxon>Ascidiacea</taxon>
        <taxon>Phlebobranchia</taxon>
        <taxon>Cionidae</taxon>
        <taxon>Ciona</taxon>
    </lineage>
</organism>
<dbReference type="PANTHER" id="PTHR45847:SF6">
    <property type="entry name" value="FATTY ACID AMIDE HYDROLASE"/>
    <property type="match status" value="1"/>
</dbReference>
<keyword evidence="2" id="KW-0378">Hydrolase</keyword>
<protein>
    <recommendedName>
        <fullName evidence="3">Amidase domain-containing protein</fullName>
    </recommendedName>
</protein>
<keyword evidence="5" id="KW-1185">Reference proteome</keyword>
<proteinExistence type="inferred from homology"/>
<evidence type="ECO:0000256" key="1">
    <source>
        <dbReference type="ARBA" id="ARBA00009199"/>
    </source>
</evidence>
<dbReference type="AlphaFoldDB" id="F6ZNY2"/>
<dbReference type="InterPro" id="IPR023631">
    <property type="entry name" value="Amidase_dom"/>
</dbReference>
<dbReference type="PROSITE" id="PS00571">
    <property type="entry name" value="AMIDASES"/>
    <property type="match status" value="1"/>
</dbReference>
<dbReference type="InterPro" id="IPR020556">
    <property type="entry name" value="Amidase_CS"/>
</dbReference>
<evidence type="ECO:0000313" key="5">
    <source>
        <dbReference type="Proteomes" id="UP000008144"/>
    </source>
</evidence>
<evidence type="ECO:0000259" key="3">
    <source>
        <dbReference type="Pfam" id="PF01425"/>
    </source>
</evidence>
<reference evidence="4" key="3">
    <citation type="submission" date="2025-08" db="UniProtKB">
        <authorList>
            <consortium name="Ensembl"/>
        </authorList>
    </citation>
    <scope>IDENTIFICATION</scope>
</reference>
<dbReference type="EMBL" id="EAAA01002880">
    <property type="status" value="NOT_ANNOTATED_CDS"/>
    <property type="molecule type" value="Genomic_DNA"/>
</dbReference>
<feature type="domain" description="Amidase" evidence="3">
    <location>
        <begin position="77"/>
        <end position="428"/>
    </location>
</feature>
<evidence type="ECO:0000256" key="2">
    <source>
        <dbReference type="ARBA" id="ARBA00022801"/>
    </source>
</evidence>
<dbReference type="PANTHER" id="PTHR45847">
    <property type="entry name" value="FATTY ACID AMIDE HYDROLASE"/>
    <property type="match status" value="1"/>
</dbReference>
<name>F6ZNY2_CIOIN</name>
<comment type="similarity">
    <text evidence="1">Belongs to the amidase family.</text>
</comment>
<dbReference type="Gene3D" id="3.90.1300.10">
    <property type="entry name" value="Amidase signature (AS) domain"/>
    <property type="match status" value="1"/>
</dbReference>
<dbReference type="Ensembl" id="ENSCINT00000020917.3">
    <property type="protein sequence ID" value="ENSCINP00000020917.3"/>
    <property type="gene ID" value="ENSCING00000005542.3"/>
</dbReference>
<dbReference type="InterPro" id="IPR036928">
    <property type="entry name" value="AS_sf"/>
</dbReference>
<dbReference type="SUPFAM" id="SSF75304">
    <property type="entry name" value="Amidase signature (AS) enzymes"/>
    <property type="match status" value="1"/>
</dbReference>
<dbReference type="Proteomes" id="UP000008144">
    <property type="component" value="Chromosome 9"/>
</dbReference>
<accession>F6ZNY2</accession>
<reference evidence="5" key="1">
    <citation type="journal article" date="2002" name="Science">
        <title>The draft genome of Ciona intestinalis: insights into chordate and vertebrate origins.</title>
        <authorList>
            <person name="Dehal P."/>
            <person name="Satou Y."/>
            <person name="Campbell R.K."/>
            <person name="Chapman J."/>
            <person name="Degnan B."/>
            <person name="De Tomaso A."/>
            <person name="Davidson B."/>
            <person name="Di Gregorio A."/>
            <person name="Gelpke M."/>
            <person name="Goodstein D.M."/>
            <person name="Harafuji N."/>
            <person name="Hastings K.E."/>
            <person name="Ho I."/>
            <person name="Hotta K."/>
            <person name="Huang W."/>
            <person name="Kawashima T."/>
            <person name="Lemaire P."/>
            <person name="Martinez D."/>
            <person name="Meinertzhagen I.A."/>
            <person name="Necula S."/>
            <person name="Nonaka M."/>
            <person name="Putnam N."/>
            <person name="Rash S."/>
            <person name="Saiga H."/>
            <person name="Satake M."/>
            <person name="Terry A."/>
            <person name="Yamada L."/>
            <person name="Wang H.G."/>
            <person name="Awazu S."/>
            <person name="Azumi K."/>
            <person name="Boore J."/>
            <person name="Branno M."/>
            <person name="Chin-Bow S."/>
            <person name="DeSantis R."/>
            <person name="Doyle S."/>
            <person name="Francino P."/>
            <person name="Keys D.N."/>
            <person name="Haga S."/>
            <person name="Hayashi H."/>
            <person name="Hino K."/>
            <person name="Imai K.S."/>
            <person name="Inaba K."/>
            <person name="Kano S."/>
            <person name="Kobayashi K."/>
            <person name="Kobayashi M."/>
            <person name="Lee B.I."/>
            <person name="Makabe K.W."/>
            <person name="Manohar C."/>
            <person name="Matassi G."/>
            <person name="Medina M."/>
            <person name="Mochizuki Y."/>
            <person name="Mount S."/>
            <person name="Morishita T."/>
            <person name="Miura S."/>
            <person name="Nakayama A."/>
            <person name="Nishizaka S."/>
            <person name="Nomoto H."/>
            <person name="Ohta F."/>
            <person name="Oishi K."/>
            <person name="Rigoutsos I."/>
            <person name="Sano M."/>
            <person name="Sasaki A."/>
            <person name="Sasakura Y."/>
            <person name="Shoguchi E."/>
            <person name="Shin-i T."/>
            <person name="Spagnuolo A."/>
            <person name="Stainier D."/>
            <person name="Suzuki M.M."/>
            <person name="Tassy O."/>
            <person name="Takatori N."/>
            <person name="Tokuoka M."/>
            <person name="Yagi K."/>
            <person name="Yoshizaki F."/>
            <person name="Wada S."/>
            <person name="Zhang C."/>
            <person name="Hyatt P.D."/>
            <person name="Larimer F."/>
            <person name="Detter C."/>
            <person name="Doggett N."/>
            <person name="Glavina T."/>
            <person name="Hawkins T."/>
            <person name="Richardson P."/>
            <person name="Lucas S."/>
            <person name="Kohara Y."/>
            <person name="Levine M."/>
            <person name="Satoh N."/>
            <person name="Rokhsar D.S."/>
        </authorList>
    </citation>
    <scope>NUCLEOTIDE SEQUENCE [LARGE SCALE GENOMIC DNA]</scope>
</reference>
<dbReference type="GO" id="GO:0016787">
    <property type="term" value="F:hydrolase activity"/>
    <property type="evidence" value="ECO:0007669"/>
    <property type="project" value="UniProtKB-KW"/>
</dbReference>
<dbReference type="Pfam" id="PF01425">
    <property type="entry name" value="Amidase"/>
    <property type="match status" value="1"/>
</dbReference>
<reference evidence="4" key="2">
    <citation type="journal article" date="2008" name="Genome Biol.">
        <title>Improved genome assembly and evidence-based global gene model set for the chordate Ciona intestinalis: new insight into intron and operon populations.</title>
        <authorList>
            <person name="Satou Y."/>
            <person name="Mineta K."/>
            <person name="Ogasawara M."/>
            <person name="Sasakura Y."/>
            <person name="Shoguchi E."/>
            <person name="Ueno K."/>
            <person name="Yamada L."/>
            <person name="Matsumoto J."/>
            <person name="Wasserscheid J."/>
            <person name="Dewar K."/>
            <person name="Wiley G.B."/>
            <person name="Macmil S.L."/>
            <person name="Roe B.A."/>
            <person name="Zeller R.W."/>
            <person name="Hastings K.E."/>
            <person name="Lemaire P."/>
            <person name="Lindquist E."/>
            <person name="Endo T."/>
            <person name="Hotta K."/>
            <person name="Inaba K."/>
        </authorList>
    </citation>
    <scope>NUCLEOTIDE SEQUENCE [LARGE SCALE GENOMIC DNA]</scope>
    <source>
        <strain evidence="4">wild type</strain>
    </source>
</reference>
<dbReference type="InterPro" id="IPR052096">
    <property type="entry name" value="Endocannabinoid_amidase"/>
</dbReference>
<sequence>AAIICGSGVIVVHLYKLRKCNQLVKEKNKKEKLFIKQMLMELEGIKDENEREKILSMTAQELINAAKKGEIDPVTIIQSYIYKACCDTQTFNSVSGVIRDAQELAKKLTVLQDSDSSSMKLFGLPVSLKECIGVKGMDSTIGYSSLINKPALEDSVIVKVLKSCGAVPFVKTNLVQGMLNFESSNPIFGKTGNPKNVNYTPGGSSSGAGSLVGSGGSVLGFGTDIAGSIRNPAHLCGVCGLKPTMQRLSKIGLQGSLPGQSCLSSCVGPLAQDVDTLVLAMQALSCPLMSQLDKNIPPLPFNDELFQSKLKLRIGYYTNDGYAEPVPAVQRAVLMTKEILEKAGHTLVPFKVPRIEDAMRILSSALFADGGKTCMENLKNDLVDPVNRYLYWRLSCPAFLRPIVNLQWKARSPRIAKDLMVYDCGKFRLKEIWDLVSATAIKYPH</sequence>
<reference evidence="4" key="4">
    <citation type="submission" date="2025-09" db="UniProtKB">
        <authorList>
            <consortium name="Ensembl"/>
        </authorList>
    </citation>
    <scope>IDENTIFICATION</scope>
</reference>
<dbReference type="GeneTree" id="ENSGT00940000167040"/>
<evidence type="ECO:0000313" key="4">
    <source>
        <dbReference type="Ensembl" id="ENSCINP00000020917.3"/>
    </source>
</evidence>